<organism evidence="1 2">
    <name type="scientific">Bacteriovorax antarcticus</name>
    <dbReference type="NCBI Taxonomy" id="3088717"/>
    <lineage>
        <taxon>Bacteria</taxon>
        <taxon>Pseudomonadati</taxon>
        <taxon>Bdellovibrionota</taxon>
        <taxon>Bacteriovoracia</taxon>
        <taxon>Bacteriovoracales</taxon>
        <taxon>Bacteriovoracaceae</taxon>
        <taxon>Bacteriovorax</taxon>
    </lineage>
</organism>
<dbReference type="Proteomes" id="UP001302274">
    <property type="component" value="Unassembled WGS sequence"/>
</dbReference>
<dbReference type="EMBL" id="JAYGJQ010000001">
    <property type="protein sequence ID" value="MEA9356213.1"/>
    <property type="molecule type" value="Genomic_DNA"/>
</dbReference>
<accession>A0ABU5VUY6</accession>
<keyword evidence="2" id="KW-1185">Reference proteome</keyword>
<evidence type="ECO:0000313" key="1">
    <source>
        <dbReference type="EMBL" id="MEA9356213.1"/>
    </source>
</evidence>
<protein>
    <submittedName>
        <fullName evidence="1">Uncharacterized protein</fullName>
    </submittedName>
</protein>
<sequence length="289" mass="32981">MKRQFKIGETELVHYYKPGENLDDISLKNLHNSLVRINEESGANVVNKMLDKKLTLTEIRNHLKNTIIGIVILEDSPAGFLLSPILSSINNKPVIHAGLVVISKNPGANCVGLLAYGNYCMVFEILGPIYATNISSTPSIIEDFVTMIPDSWPSPDVNLKVAPKNYKDVVKILKDEYMDNYFPDPGKLDVNYKRFILTSNSQDMGFTTDFHKISRSNDLKYMLFCQAWVNYNKEEDIIQVGEISLYGYMRMKYYIFMMKRGLKKAEIGRAREREMIRDIVSSTENKKAA</sequence>
<gene>
    <name evidence="1" type="ORF">SHI21_08370</name>
</gene>
<comment type="caution">
    <text evidence="1">The sequence shown here is derived from an EMBL/GenBank/DDBJ whole genome shotgun (WGS) entry which is preliminary data.</text>
</comment>
<dbReference type="RefSeq" id="WP_323575896.1">
    <property type="nucleotide sequence ID" value="NZ_JAYGJQ010000001.1"/>
</dbReference>
<evidence type="ECO:0000313" key="2">
    <source>
        <dbReference type="Proteomes" id="UP001302274"/>
    </source>
</evidence>
<proteinExistence type="predicted"/>
<reference evidence="1 2" key="1">
    <citation type="submission" date="2023-11" db="EMBL/GenBank/DDBJ databases">
        <title>A Novel Polar Bacteriovorax (B. antarcticus) Isolated from the Biocrust in Antarctica.</title>
        <authorList>
            <person name="Mun W."/>
            <person name="Choi S.Y."/>
            <person name="Mitchell R.J."/>
        </authorList>
    </citation>
    <scope>NUCLEOTIDE SEQUENCE [LARGE SCALE GENOMIC DNA]</scope>
    <source>
        <strain evidence="1 2">PP10</strain>
    </source>
</reference>
<name>A0ABU5VUY6_9BACT</name>